<name>A0A8H7QJN0_9FUNG</name>
<keyword evidence="3" id="KW-1185">Reference proteome</keyword>
<dbReference type="EMBL" id="JAEPRD010000216">
    <property type="protein sequence ID" value="KAG2193803.1"/>
    <property type="molecule type" value="Genomic_DNA"/>
</dbReference>
<proteinExistence type="predicted"/>
<dbReference type="AlphaFoldDB" id="A0A8H7QJN0"/>
<protein>
    <submittedName>
        <fullName evidence="2">Uncharacterized protein</fullName>
    </submittedName>
</protein>
<reference evidence="2" key="1">
    <citation type="submission" date="2020-12" db="EMBL/GenBank/DDBJ databases">
        <title>Metabolic potential, ecology and presence of endohyphal bacteria is reflected in genomic diversity of Mucoromycotina.</title>
        <authorList>
            <person name="Muszewska A."/>
            <person name="Okrasinska A."/>
            <person name="Steczkiewicz K."/>
            <person name="Drgas O."/>
            <person name="Orlowska M."/>
            <person name="Perlinska-Lenart U."/>
            <person name="Aleksandrzak-Piekarczyk T."/>
            <person name="Szatraj K."/>
            <person name="Zielenkiewicz U."/>
            <person name="Pilsyk S."/>
            <person name="Malc E."/>
            <person name="Mieczkowski P."/>
            <person name="Kruszewska J.S."/>
            <person name="Biernat P."/>
            <person name="Pawlowska J."/>
        </authorList>
    </citation>
    <scope>NUCLEOTIDE SEQUENCE</scope>
    <source>
        <strain evidence="2">WA0000017839</strain>
    </source>
</reference>
<organism evidence="2 3">
    <name type="scientific">Mucor saturninus</name>
    <dbReference type="NCBI Taxonomy" id="64648"/>
    <lineage>
        <taxon>Eukaryota</taxon>
        <taxon>Fungi</taxon>
        <taxon>Fungi incertae sedis</taxon>
        <taxon>Mucoromycota</taxon>
        <taxon>Mucoromycotina</taxon>
        <taxon>Mucoromycetes</taxon>
        <taxon>Mucorales</taxon>
        <taxon>Mucorineae</taxon>
        <taxon>Mucoraceae</taxon>
        <taxon>Mucor</taxon>
    </lineage>
</organism>
<comment type="caution">
    <text evidence="2">The sequence shown here is derived from an EMBL/GenBank/DDBJ whole genome shotgun (WGS) entry which is preliminary data.</text>
</comment>
<gene>
    <name evidence="2" type="ORF">INT47_009945</name>
</gene>
<dbReference type="Proteomes" id="UP000603453">
    <property type="component" value="Unassembled WGS sequence"/>
</dbReference>
<feature type="region of interest" description="Disordered" evidence="1">
    <location>
        <begin position="1"/>
        <end position="25"/>
    </location>
</feature>
<feature type="non-terminal residue" evidence="2">
    <location>
        <position position="1"/>
    </location>
</feature>
<evidence type="ECO:0000256" key="1">
    <source>
        <dbReference type="SAM" id="MobiDB-lite"/>
    </source>
</evidence>
<evidence type="ECO:0000313" key="2">
    <source>
        <dbReference type="EMBL" id="KAG2193803.1"/>
    </source>
</evidence>
<accession>A0A8H7QJN0</accession>
<sequence>KPGPKPGSKTDPHAPRPGPKRLMDLPGLTQKRLDRMAIFNTGSATSSRMQEDREAYASTSDNVNGIILSNTIMDQNMEEDVGTLDELILDVATMKDDIVEGTESDAEE</sequence>
<evidence type="ECO:0000313" key="3">
    <source>
        <dbReference type="Proteomes" id="UP000603453"/>
    </source>
</evidence>